<dbReference type="RefSeq" id="WP_344079233.1">
    <property type="nucleotide sequence ID" value="NZ_BAAALS010000008.1"/>
</dbReference>
<evidence type="ECO:0008006" key="3">
    <source>
        <dbReference type="Google" id="ProtNLM"/>
    </source>
</evidence>
<organism evidence="1 2">
    <name type="scientific">Luedemannella helvata</name>
    <dbReference type="NCBI Taxonomy" id="349315"/>
    <lineage>
        <taxon>Bacteria</taxon>
        <taxon>Bacillati</taxon>
        <taxon>Actinomycetota</taxon>
        <taxon>Actinomycetes</taxon>
        <taxon>Micromonosporales</taxon>
        <taxon>Micromonosporaceae</taxon>
        <taxon>Luedemannella</taxon>
    </lineage>
</organism>
<comment type="caution">
    <text evidence="1">The sequence shown here is derived from an EMBL/GenBank/DDBJ whole genome shotgun (WGS) entry which is preliminary data.</text>
</comment>
<dbReference type="EMBL" id="BAAALS010000008">
    <property type="protein sequence ID" value="GAA1748892.1"/>
    <property type="molecule type" value="Genomic_DNA"/>
</dbReference>
<gene>
    <name evidence="1" type="ORF">GCM10009681_20120</name>
</gene>
<dbReference type="Proteomes" id="UP001500655">
    <property type="component" value="Unassembled WGS sequence"/>
</dbReference>
<sequence length="617" mass="67523">MTGARASFLGWLADPGPPFREPVLVPYLERPIILIGPNGYGKTRLLRSLVDRHTARLFSSLPRRLAPYLTLARRRIEDRRRPHDLSDKELFEAAEATRAQDDDEAWWCAHLDRPDLWWTVRLAHNGAVIGAVSPDDPFNELVRLPAGSRHAALTVEPWVNPDAEDPAGLDRAVARAFRDWAAHVLSDATLYANPLVATRADGEAISLLTLATAYCTLLAERTTARLRRLAGFPLELSCRPAEDFAWHVRVAGEWIPVAHTSRAMSRWCTLAATETLRELSQCVAEVAGDAIRTSDEAALAGTIDPVFVPPGVPGPFATRSTWVAMDEPEVHLFASEARVLADALAGRGSDGRTLVATHSLEFAARFVGIGDFLVFDEPGHFSLDRPERGIGTLLTTLASHGPGILAGTRVLYVEGDWDVELLERLYGPRLAAANVLLSRMHGVKGAGVAATSVWQRMMSTPFGMVFDAVRGDAAQRQWNELLAAVATGGRHVALRQLRAAIRTARDARHEDVELIRLFHAVIDGGLENRLRLVMHGLSDVFQVVHPKVYGVTALSWQEAGYDGTIGFKEFCRRVASVDLGDGRQCRRILDAFDEAGRPVEAEAAAALSRAIDGFLDG</sequence>
<evidence type="ECO:0000313" key="2">
    <source>
        <dbReference type="Proteomes" id="UP001500655"/>
    </source>
</evidence>
<reference evidence="2" key="1">
    <citation type="journal article" date="2019" name="Int. J. Syst. Evol. Microbiol.">
        <title>The Global Catalogue of Microorganisms (GCM) 10K type strain sequencing project: providing services to taxonomists for standard genome sequencing and annotation.</title>
        <authorList>
            <consortium name="The Broad Institute Genomics Platform"/>
            <consortium name="The Broad Institute Genome Sequencing Center for Infectious Disease"/>
            <person name="Wu L."/>
            <person name="Ma J."/>
        </authorList>
    </citation>
    <scope>NUCLEOTIDE SEQUENCE [LARGE SCALE GENOMIC DNA]</scope>
    <source>
        <strain evidence="2">JCM 13249</strain>
    </source>
</reference>
<protein>
    <recommendedName>
        <fullName evidence="3">AAA+ ATPase domain-containing protein</fullName>
    </recommendedName>
</protein>
<evidence type="ECO:0000313" key="1">
    <source>
        <dbReference type="EMBL" id="GAA1748892.1"/>
    </source>
</evidence>
<keyword evidence="2" id="KW-1185">Reference proteome</keyword>
<name>A0ABP4WAC0_9ACTN</name>
<accession>A0ABP4WAC0</accession>
<proteinExistence type="predicted"/>